<dbReference type="AlphaFoldDB" id="A0A4Y7QCG6"/>
<keyword evidence="2" id="KW-1185">Reference proteome</keyword>
<dbReference type="Gene3D" id="3.80.10.10">
    <property type="entry name" value="Ribonuclease Inhibitor"/>
    <property type="match status" value="1"/>
</dbReference>
<sequence>MPDLPTEIWREIFDIAADDDFLLSPNMFGSMDECEWYGRWFLRTPQESLIVHLRETWFTKRAIVSTCRLWRQTGTEFLFRCILISSMLRLKSLCALLDKEFKLGWWTKRVHVYKDLRGPTKDLTFADLEDGMTSLLRHCPNLTLFISDIPMERTFRSIAETLYTFCPNTLRSFQCIMPHDAQSKAIVALHRMQGLESLRIEICAPDSDTEKSLYKAGGFIEVSLPELEDLCLRGFIQDFVEQVAEWHLPSLSSLCLDFGTNRHDFPDLLEFMSNHGPLLETLDLRSLPTLDVPEILSICVNLHTFCFNLDWALGGTLTNTPHTNIQRLGLHGLRHAFGVGYIALLAAVRPFDSAIARRSNDSNFSALTRYEFPSLKVVRALDPMLLKDLNAANGPKEGACFDRWERWWDQCARQGIRLEDCTGSLLGTLPQDADEISEGSGEEDCDD</sequence>
<reference evidence="1 2" key="1">
    <citation type="submission" date="2018-06" db="EMBL/GenBank/DDBJ databases">
        <title>A transcriptomic atlas of mushroom development highlights an independent origin of complex multicellularity.</title>
        <authorList>
            <consortium name="DOE Joint Genome Institute"/>
            <person name="Krizsan K."/>
            <person name="Almasi E."/>
            <person name="Merenyi Z."/>
            <person name="Sahu N."/>
            <person name="Viragh M."/>
            <person name="Koszo T."/>
            <person name="Mondo S."/>
            <person name="Kiss B."/>
            <person name="Balint B."/>
            <person name="Kues U."/>
            <person name="Barry K."/>
            <person name="Hegedus J.C."/>
            <person name="Henrissat B."/>
            <person name="Johnson J."/>
            <person name="Lipzen A."/>
            <person name="Ohm R."/>
            <person name="Nagy I."/>
            <person name="Pangilinan J."/>
            <person name="Yan J."/>
            <person name="Xiong Y."/>
            <person name="Grigoriev I.V."/>
            <person name="Hibbett D.S."/>
            <person name="Nagy L.G."/>
        </authorList>
    </citation>
    <scope>NUCLEOTIDE SEQUENCE [LARGE SCALE GENOMIC DNA]</scope>
    <source>
        <strain evidence="1 2">SZMC22713</strain>
    </source>
</reference>
<protein>
    <recommendedName>
        <fullName evidence="3">F-box domain-containing protein</fullName>
    </recommendedName>
</protein>
<dbReference type="Proteomes" id="UP000294933">
    <property type="component" value="Unassembled WGS sequence"/>
</dbReference>
<evidence type="ECO:0008006" key="3">
    <source>
        <dbReference type="Google" id="ProtNLM"/>
    </source>
</evidence>
<dbReference type="EMBL" id="ML170166">
    <property type="protein sequence ID" value="TDL24540.1"/>
    <property type="molecule type" value="Genomic_DNA"/>
</dbReference>
<dbReference type="STRING" id="50990.A0A4Y7QCG6"/>
<gene>
    <name evidence="1" type="ORF">BD410DRAFT_719195</name>
</gene>
<evidence type="ECO:0000313" key="2">
    <source>
        <dbReference type="Proteomes" id="UP000294933"/>
    </source>
</evidence>
<name>A0A4Y7QCG6_9AGAM</name>
<evidence type="ECO:0000313" key="1">
    <source>
        <dbReference type="EMBL" id="TDL24540.1"/>
    </source>
</evidence>
<proteinExistence type="predicted"/>
<dbReference type="OrthoDB" id="5345779at2759"/>
<dbReference type="SUPFAM" id="SSF52047">
    <property type="entry name" value="RNI-like"/>
    <property type="match status" value="1"/>
</dbReference>
<accession>A0A4Y7QCG6</accession>
<dbReference type="VEuPathDB" id="FungiDB:BD410DRAFT_719195"/>
<dbReference type="InterPro" id="IPR032675">
    <property type="entry name" value="LRR_dom_sf"/>
</dbReference>
<organism evidence="1 2">
    <name type="scientific">Rickenella mellea</name>
    <dbReference type="NCBI Taxonomy" id="50990"/>
    <lineage>
        <taxon>Eukaryota</taxon>
        <taxon>Fungi</taxon>
        <taxon>Dikarya</taxon>
        <taxon>Basidiomycota</taxon>
        <taxon>Agaricomycotina</taxon>
        <taxon>Agaricomycetes</taxon>
        <taxon>Hymenochaetales</taxon>
        <taxon>Rickenellaceae</taxon>
        <taxon>Rickenella</taxon>
    </lineage>
</organism>